<evidence type="ECO:0000256" key="26">
    <source>
        <dbReference type="ARBA" id="ARBA00023136"/>
    </source>
</evidence>
<evidence type="ECO:0000256" key="3">
    <source>
        <dbReference type="ARBA" id="ARBA00020107"/>
    </source>
</evidence>
<evidence type="ECO:0000256" key="28">
    <source>
        <dbReference type="ARBA" id="ARBA00023296"/>
    </source>
</evidence>
<evidence type="ECO:0000256" key="20">
    <source>
        <dbReference type="ARBA" id="ARBA00022840"/>
    </source>
</evidence>
<dbReference type="PROSITE" id="PS51874">
    <property type="entry name" value="PCV_3C_PRO"/>
    <property type="match status" value="1"/>
</dbReference>
<dbReference type="Gene3D" id="3.30.70.270">
    <property type="match status" value="1"/>
</dbReference>
<keyword evidence="4" id="KW-0813">Transport</keyword>
<feature type="compositionally biased region" description="Basic residues" evidence="30">
    <location>
        <begin position="269"/>
        <end position="279"/>
    </location>
</feature>
<evidence type="ECO:0000259" key="32">
    <source>
        <dbReference type="PROSITE" id="PS51218"/>
    </source>
</evidence>
<keyword evidence="12" id="KW-0808">Transferase</keyword>
<evidence type="ECO:0000256" key="2">
    <source>
        <dbReference type="ARBA" id="ARBA00004328"/>
    </source>
</evidence>
<dbReference type="InterPro" id="IPR000199">
    <property type="entry name" value="Peptidase_C3A/C3B_picornavir"/>
</dbReference>
<dbReference type="GO" id="GO:0006351">
    <property type="term" value="P:DNA-templated transcription"/>
    <property type="evidence" value="ECO:0007669"/>
    <property type="project" value="InterPro"/>
</dbReference>
<evidence type="ECO:0000256" key="27">
    <source>
        <dbReference type="ARBA" id="ARBA00023200"/>
    </source>
</evidence>
<keyword evidence="10" id="KW-0945">Host-virus interaction</keyword>
<dbReference type="GO" id="GO:0015267">
    <property type="term" value="F:channel activity"/>
    <property type="evidence" value="ECO:0007669"/>
    <property type="project" value="UniProtKB-KW"/>
</dbReference>
<dbReference type="SUPFAM" id="SSF56672">
    <property type="entry name" value="DNA/RNA polymerases"/>
    <property type="match status" value="1"/>
</dbReference>
<dbReference type="InterPro" id="IPR014759">
    <property type="entry name" value="Helicase_SF3_ssRNA_vir"/>
</dbReference>
<keyword evidence="5" id="KW-0696">RNA-directed RNA polymerase</keyword>
<accession>A0AA49X7G5</accession>
<evidence type="ECO:0000256" key="29">
    <source>
        <dbReference type="ARBA" id="ARBA00023303"/>
    </source>
</evidence>
<dbReference type="EMBL" id="OQ927379">
    <property type="protein sequence ID" value="WLK83187.1"/>
    <property type="molecule type" value="Genomic_RNA"/>
</dbReference>
<feature type="region of interest" description="Disordered" evidence="30">
    <location>
        <begin position="37"/>
        <end position="61"/>
    </location>
</feature>
<keyword evidence="18" id="KW-0347">Helicase</keyword>
<evidence type="ECO:0000256" key="9">
    <source>
        <dbReference type="ARBA" id="ARBA00022561"/>
    </source>
</evidence>
<keyword evidence="23" id="KW-0693">Viral RNA replication</keyword>
<evidence type="ECO:0000256" key="6">
    <source>
        <dbReference type="ARBA" id="ARBA00022488"/>
    </source>
</evidence>
<dbReference type="InterPro" id="IPR044067">
    <property type="entry name" value="PCV_3C_PRO"/>
</dbReference>
<dbReference type="InterPro" id="IPR043502">
    <property type="entry name" value="DNA/RNA_pol_sf"/>
</dbReference>
<evidence type="ECO:0000256" key="30">
    <source>
        <dbReference type="SAM" id="MobiDB-lite"/>
    </source>
</evidence>
<evidence type="ECO:0000256" key="21">
    <source>
        <dbReference type="ARBA" id="ARBA00022844"/>
    </source>
</evidence>
<feature type="compositionally biased region" description="Polar residues" evidence="30">
    <location>
        <begin position="37"/>
        <end position="49"/>
    </location>
</feature>
<dbReference type="Pfam" id="PF00073">
    <property type="entry name" value="Rhv"/>
    <property type="match status" value="1"/>
</dbReference>
<dbReference type="InterPro" id="IPR029053">
    <property type="entry name" value="Viral_coat"/>
</dbReference>
<keyword evidence="14" id="KW-1143">T=pseudo3 icosahedral capsid protein</keyword>
<sequence>MEKLIEQTTSQITTALDVAQETKEILTDTLAGGSIATPSNNAAITTSEPTKSEAPPDPTDGSADDFLSCAYTVGPQEANIEKMVHLISGSWSTSATSLQSITSVSVPAAFYSSDTFPAWGQVRNFRLIRTAYHLKLVVNGPAGISGALALIYCPPSILPYGIPGAAQIVQTRSIVGSAYDGRSIFNLPHVILDPRVSTEVSLTVPYMNYENYVNIRSTDNAKLLVGGIFYVVVVAPLADSVSNVVGFSVYGEFIDLDLQAPCYPTNPQGRRKTLRRRRVANPGSHSKPHTLVVAPGPGAVNAANSSLLDDIQTLAIGNERTAVDMRTAGARANIDDMMRIMRRWNLLNGSTTTLPQWNHAAAPGTEITGLELALTDSFWPNMRIFADKFQYFRGSLEIKVVVYATSLTSGKFQVCWYPFDTTRRTANALQAYRNSVFITGDVSSVPTILILPYTSSNWRLSTRADLGRVSVIVVNQLSTAAGTLTAPRVAIFGRVGSDFRFYAPRFGSVSLNQTANGLEEDEDDVTVCFVNFDTTPVDIDGASHTSSSVLFGRSWYVGALTAQAPNLNNLAIYTPRQGVPSLLRSVAYWSGEVVFTVISYSDNPAYVAHTYDEAHGVSTLADLTTLGAVIIPPRQTKTFVAPFYSVNPLRCTASASGRWFSSPIFGHLVAYIDGGRVEVFQSLRRPNLFAPVIMPSYVSTFSEQEPFDIFQEEQGYDSVDCHFCDICEKMAKWRRRGDRRFRFCLRLRQLGFELNLEYSHTSQKELSKQGIEPNPGPYLVYQDRGLYNHYGVASGNKVYHVNSANILKSALTGEAEIIESVYDSSWQIKQVINSDFLEHYLKLAPFEKLTFSINSNCETWARAMTGTYGPDQGTNLKYAVAAMIIFYIFTNLPHLIDPQSGNSGILSSLLTKMTDLIFGSLECQVLMFVIKAVVRILCYLVLYAHAPNLMTTACLATLLIMDVNSGSSQPGLKALCSALVEGDFRTFCELLLEKAQVVDYREAKDTIPQFSRLLDDQGAPSPKPFNDWTNAAKNVKWWITSIMEAVNWIREFFCPKTEKIAEWVEEHETEISTVIAVADEHITKLSTDKKYATSPDGLKTHKQLIKTLGDIYHNISLQKNHTQFTSRISSLINKLTSIQVEVTPSWECRQEPIGLWITGAPGCGKSFFANMIAKRVRDELDFTIYSNPTGSNYMDGYTNQDIHIFDDFGQNREEPEFGLICNLMSSIQFAVPKAALEQKGTFYQGKLVIITTNKHDFSSCTLLDPGALERRFPYKYHIRPRSKYMQDGKFNAELAAKTGDLRTGECWERLLENTNGSDQWVPLNVDFLVGSIIDAIKMRKEIASLMNQGPTSTPIAGGDKKEAIPKFWDNDTFEDIDLRDVDFTPFVGQDVPEYGLFCYENPNAQIDPPPQEKVTKYKSWVSRFSQKLRNFFIRHQPWIIAAGCLGTLCSVGAAVYQLYHHFKGGTHNESPYTGQPTRDLPKKNFATEAAKKLSQYIGTSDQGPVDLRHICRRLVNLKTKKHTITGLALCNKVVITYGHDPIEAMVVEEGNKEIEVSCEKITYNDEDTDLQLVKPKNEKDLGYQFKNVSSLIYKGEFHGKGWLIWKFGEEYIIQEVSDITFIGSARTRSGTQSAAVYLYNAKTTAGTCGGLLVGNVDGCPKILGIHTSGNGATAAANRIFPVLTDQGVVTHTEKYAKPLYFQPRKSKYRESPFNDGSSTLAPAVLSKNDPRLEVEIEDITLHVARKYRVDRFDPPKVVFESVKIHLTRKFFSVIGLQQSITFEQAISTEILPIDWSTSPGHKYPGRSKRELAADPKFKEDVLYMYYCGSAPRTYFTAYLKDELRPLEKVKEGNTRCIEASNWDYTIYYRMVMGNIYKRIYEDRWCETGCAVGMNAFTDFDVLHQRGFDYYLCLDFKKFDGSLSMHLLRHAVDILKECHVDHYLVECAHEPTIMSRHQVSDEIWDVSGGMCSGSPCTTVVNSVCNLLVCYTAMLSAGLEFEDLFIVTYGDDVVISSRKKVDLSHVPLMIKIFFGMEVTAADKTDNLRWVSFLDIEFLKRTPTVFHGKIVGALSLQNMRDRIQWTRGGPDFDAQVDSFLCELVLHGREAYEKEVARLKAICPIIPLPPYSIMEAKMRSIIFM</sequence>
<dbReference type="GO" id="GO:0019062">
    <property type="term" value="P:virion attachment to host cell"/>
    <property type="evidence" value="ECO:0007669"/>
    <property type="project" value="UniProtKB-KW"/>
</dbReference>
<evidence type="ECO:0000256" key="10">
    <source>
        <dbReference type="ARBA" id="ARBA00022581"/>
    </source>
</evidence>
<dbReference type="SUPFAM" id="SSF52540">
    <property type="entry name" value="P-loop containing nucleoside triphosphate hydrolases"/>
    <property type="match status" value="1"/>
</dbReference>
<dbReference type="GO" id="GO:0034220">
    <property type="term" value="P:monoatomic ion transmembrane transport"/>
    <property type="evidence" value="ECO:0007669"/>
    <property type="project" value="UniProtKB-KW"/>
</dbReference>
<dbReference type="InterPro" id="IPR043128">
    <property type="entry name" value="Rev_trsase/Diguanyl_cyclase"/>
</dbReference>
<protein>
    <recommendedName>
        <fullName evidence="3">Genome polyprotein</fullName>
    </recommendedName>
</protein>
<keyword evidence="29" id="KW-0407">Ion channel</keyword>
<keyword evidence="9" id="KW-0167">Capsid protein</keyword>
<keyword evidence="7" id="KW-0191">Covalent protein-RNA linkage</keyword>
<dbReference type="SUPFAM" id="SSF50494">
    <property type="entry name" value="Trypsin-like serine proteases"/>
    <property type="match status" value="1"/>
</dbReference>
<evidence type="ECO:0000256" key="4">
    <source>
        <dbReference type="ARBA" id="ARBA00022448"/>
    </source>
</evidence>
<evidence type="ECO:0000256" key="18">
    <source>
        <dbReference type="ARBA" id="ARBA00022806"/>
    </source>
</evidence>
<dbReference type="Pfam" id="PF00680">
    <property type="entry name" value="RdRP_1"/>
    <property type="match status" value="1"/>
</dbReference>
<dbReference type="PROSITE" id="PS51218">
    <property type="entry name" value="SF3_HELICASE_2"/>
    <property type="match status" value="1"/>
</dbReference>
<dbReference type="CDD" id="cd23193">
    <property type="entry name" value="ps-ssRNA_Picornaviridae"/>
    <property type="match status" value="1"/>
</dbReference>
<dbReference type="SUPFAM" id="SSF88633">
    <property type="entry name" value="Positive stranded ssRNA viruses"/>
    <property type="match status" value="3"/>
</dbReference>
<dbReference type="GO" id="GO:0046718">
    <property type="term" value="P:symbiont entry into host cell"/>
    <property type="evidence" value="ECO:0007669"/>
    <property type="project" value="UniProtKB-KW"/>
</dbReference>
<dbReference type="GO" id="GO:0004197">
    <property type="term" value="F:cysteine-type endopeptidase activity"/>
    <property type="evidence" value="ECO:0007669"/>
    <property type="project" value="InterPro"/>
</dbReference>
<organism evidence="34">
    <name type="scientific">Duck picornavirus</name>
    <dbReference type="NCBI Taxonomy" id="2874388"/>
    <lineage>
        <taxon>Viruses</taxon>
        <taxon>Riboviria</taxon>
        <taxon>Orthornavirae</taxon>
        <taxon>Pisuviricota</taxon>
        <taxon>Pisoniviricetes</taxon>
        <taxon>Picornavirales</taxon>
        <taxon>Picornaviridae</taxon>
    </lineage>
</organism>
<dbReference type="GO" id="GO:0006508">
    <property type="term" value="P:proteolysis"/>
    <property type="evidence" value="ECO:0007669"/>
    <property type="project" value="UniProtKB-KW"/>
</dbReference>
<evidence type="ECO:0000256" key="24">
    <source>
        <dbReference type="ARBA" id="ARBA00023039"/>
    </source>
</evidence>
<evidence type="ECO:0000256" key="16">
    <source>
        <dbReference type="ARBA" id="ARBA00022801"/>
    </source>
</evidence>
<keyword evidence="24" id="KW-1182">Viral ion channel</keyword>
<dbReference type="GO" id="GO:0039618">
    <property type="term" value="C:T=pseudo3 icosahedral viral capsid"/>
    <property type="evidence" value="ECO:0007669"/>
    <property type="project" value="UniProtKB-KW"/>
</dbReference>
<evidence type="ECO:0000256" key="22">
    <source>
        <dbReference type="ARBA" id="ARBA00022870"/>
    </source>
</evidence>
<dbReference type="GO" id="GO:0003968">
    <property type="term" value="F:RNA-directed RNA polymerase activity"/>
    <property type="evidence" value="ECO:0007669"/>
    <property type="project" value="UniProtKB-KW"/>
</dbReference>
<keyword evidence="15" id="KW-0547">Nucleotide-binding</keyword>
<dbReference type="GO" id="GO:0044162">
    <property type="term" value="C:host cell cytoplasmic vesicle membrane"/>
    <property type="evidence" value="ECO:0007669"/>
    <property type="project" value="UniProtKB-SubCell"/>
</dbReference>
<keyword evidence="28" id="KW-1160">Virus entry into host cell</keyword>
<evidence type="ECO:0000256" key="19">
    <source>
        <dbReference type="ARBA" id="ARBA00022807"/>
    </source>
</evidence>
<keyword evidence="22" id="KW-1043">Host membrane</keyword>
<dbReference type="Pfam" id="PF00548">
    <property type="entry name" value="Peptidase_C3"/>
    <property type="match status" value="1"/>
</dbReference>
<name>A0AA49X7G5_9PICO</name>
<evidence type="ECO:0000256" key="17">
    <source>
        <dbReference type="ARBA" id="ARBA00022804"/>
    </source>
</evidence>
<evidence type="ECO:0000256" key="23">
    <source>
        <dbReference type="ARBA" id="ARBA00022953"/>
    </source>
</evidence>
<evidence type="ECO:0000256" key="25">
    <source>
        <dbReference type="ARBA" id="ARBA00023065"/>
    </source>
</evidence>
<comment type="subcellular location">
    <subcellularLocation>
        <location evidence="1">Host cytoplasmic vesicle membrane</location>
        <topology evidence="1">Peripheral membrane protein</topology>
        <orientation evidence="1">Cytoplasmic side</orientation>
    </subcellularLocation>
    <subcellularLocation>
        <location evidence="2">Virion</location>
    </subcellularLocation>
</comment>
<evidence type="ECO:0000256" key="1">
    <source>
        <dbReference type="ARBA" id="ARBA00004295"/>
    </source>
</evidence>
<dbReference type="Gene3D" id="2.40.10.10">
    <property type="entry name" value="Trypsin-like serine proteases"/>
    <property type="match status" value="2"/>
</dbReference>
<proteinExistence type="predicted"/>
<keyword evidence="27" id="KW-1035">Host cytoplasm</keyword>
<evidence type="ECO:0000256" key="8">
    <source>
        <dbReference type="ARBA" id="ARBA00022553"/>
    </source>
</evidence>
<dbReference type="InterPro" id="IPR009003">
    <property type="entry name" value="Peptidase_S1_PA"/>
</dbReference>
<dbReference type="InterPro" id="IPR004004">
    <property type="entry name" value="Helic/Pol/Pept_Calicivir-typ"/>
</dbReference>
<dbReference type="InterPro" id="IPR000605">
    <property type="entry name" value="Helicase_SF3_ssDNA/RNA_vir"/>
</dbReference>
<dbReference type="Gene3D" id="2.60.120.20">
    <property type="match status" value="2"/>
</dbReference>
<evidence type="ECO:0000259" key="31">
    <source>
        <dbReference type="PROSITE" id="PS50507"/>
    </source>
</evidence>
<dbReference type="PRINTS" id="PR00918">
    <property type="entry name" value="CALICVIRUSNS"/>
</dbReference>
<keyword evidence="13" id="KW-0548">Nucleotidyltransferase</keyword>
<keyword evidence="17" id="KW-1161">Viral attachment to host cell</keyword>
<keyword evidence="20" id="KW-0067">ATP-binding</keyword>
<evidence type="ECO:0000256" key="14">
    <source>
        <dbReference type="ARBA" id="ARBA00022706"/>
    </source>
</evidence>
<dbReference type="GO" id="GO:0003723">
    <property type="term" value="F:RNA binding"/>
    <property type="evidence" value="ECO:0007669"/>
    <property type="project" value="InterPro"/>
</dbReference>
<dbReference type="InterPro" id="IPR007094">
    <property type="entry name" value="RNA-dir_pol_PSvirus"/>
</dbReference>
<keyword evidence="25" id="KW-0406">Ion transport</keyword>
<evidence type="ECO:0000256" key="15">
    <source>
        <dbReference type="ARBA" id="ARBA00022741"/>
    </source>
</evidence>
<dbReference type="PROSITE" id="PS50507">
    <property type="entry name" value="RDRP_SSRNA_POS"/>
    <property type="match status" value="1"/>
</dbReference>
<dbReference type="Pfam" id="PF00910">
    <property type="entry name" value="RNA_helicase"/>
    <property type="match status" value="1"/>
</dbReference>
<dbReference type="InterPro" id="IPR001205">
    <property type="entry name" value="RNA-dir_pol_C"/>
</dbReference>
<feature type="domain" description="Peptidase C3" evidence="33">
    <location>
        <begin position="1497"/>
        <end position="1684"/>
    </location>
</feature>
<keyword evidence="6" id="KW-1036">Host cytoplasmic vesicle</keyword>
<evidence type="ECO:0000259" key="33">
    <source>
        <dbReference type="PROSITE" id="PS51874"/>
    </source>
</evidence>
<dbReference type="InterPro" id="IPR043504">
    <property type="entry name" value="Peptidase_S1_PA_chymotrypsin"/>
</dbReference>
<dbReference type="GO" id="GO:0005524">
    <property type="term" value="F:ATP binding"/>
    <property type="evidence" value="ECO:0007669"/>
    <property type="project" value="UniProtKB-KW"/>
</dbReference>
<evidence type="ECO:0000256" key="11">
    <source>
        <dbReference type="ARBA" id="ARBA00022670"/>
    </source>
</evidence>
<keyword evidence="21" id="KW-0946">Virion</keyword>
<dbReference type="CDD" id="cd00205">
    <property type="entry name" value="rhv_like"/>
    <property type="match status" value="2"/>
</dbReference>
<evidence type="ECO:0000256" key="13">
    <source>
        <dbReference type="ARBA" id="ARBA00022695"/>
    </source>
</evidence>
<keyword evidence="11" id="KW-0645">Protease</keyword>
<feature type="domain" description="RdRp catalytic" evidence="31">
    <location>
        <begin position="1908"/>
        <end position="2023"/>
    </location>
</feature>
<dbReference type="GO" id="GO:0039694">
    <property type="term" value="P:viral RNA genome replication"/>
    <property type="evidence" value="ECO:0007669"/>
    <property type="project" value="InterPro"/>
</dbReference>
<dbReference type="GO" id="GO:0003724">
    <property type="term" value="F:RNA helicase activity"/>
    <property type="evidence" value="ECO:0007669"/>
    <property type="project" value="InterPro"/>
</dbReference>
<evidence type="ECO:0000256" key="5">
    <source>
        <dbReference type="ARBA" id="ARBA00022484"/>
    </source>
</evidence>
<dbReference type="InterPro" id="IPR033703">
    <property type="entry name" value="Rhv-like"/>
</dbReference>
<keyword evidence="16" id="KW-0378">Hydrolase</keyword>
<keyword evidence="19" id="KW-0788">Thiol protease</keyword>
<reference evidence="34" key="1">
    <citation type="submission" date="2023-05" db="EMBL/GenBank/DDBJ databases">
        <authorList>
            <person name="Li J.T."/>
            <person name="Li Y.F."/>
            <person name="Yu K.X."/>
            <person name="Hu F."/>
            <person name="Huang B."/>
        </authorList>
    </citation>
    <scope>NUCLEOTIDE SEQUENCE</scope>
    <source>
        <strain evidence="34">Duck/FC01/China/2021</strain>
    </source>
</reference>
<evidence type="ECO:0000313" key="34">
    <source>
        <dbReference type="EMBL" id="WLK83187.1"/>
    </source>
</evidence>
<keyword evidence="26" id="KW-0472">Membrane</keyword>
<evidence type="ECO:0000256" key="12">
    <source>
        <dbReference type="ARBA" id="ARBA00022679"/>
    </source>
</evidence>
<dbReference type="InterPro" id="IPR001676">
    <property type="entry name" value="Picornavirus_capsid"/>
</dbReference>
<keyword evidence="8" id="KW-0597">Phosphoprotein</keyword>
<feature type="domain" description="SF3 helicase" evidence="32">
    <location>
        <begin position="1132"/>
        <end position="1291"/>
    </location>
</feature>
<dbReference type="GO" id="GO:0005198">
    <property type="term" value="F:structural molecule activity"/>
    <property type="evidence" value="ECO:0007669"/>
    <property type="project" value="InterPro"/>
</dbReference>
<feature type="region of interest" description="Disordered" evidence="30">
    <location>
        <begin position="267"/>
        <end position="290"/>
    </location>
</feature>
<dbReference type="InterPro" id="IPR027417">
    <property type="entry name" value="P-loop_NTPase"/>
</dbReference>
<dbReference type="Gene3D" id="3.40.50.300">
    <property type="entry name" value="P-loop containing nucleotide triphosphate hydrolases"/>
    <property type="match status" value="1"/>
</dbReference>
<evidence type="ECO:0000256" key="7">
    <source>
        <dbReference type="ARBA" id="ARBA00022520"/>
    </source>
</evidence>